<evidence type="ECO:0000313" key="4">
    <source>
        <dbReference type="EMBL" id="UYQ95404.1"/>
    </source>
</evidence>
<evidence type="ECO:0000259" key="3">
    <source>
        <dbReference type="PROSITE" id="PS51762"/>
    </source>
</evidence>
<keyword evidence="4" id="KW-0378">Hydrolase</keyword>
<dbReference type="Pfam" id="PF00722">
    <property type="entry name" value="Glyco_hydro_16"/>
    <property type="match status" value="1"/>
</dbReference>
<reference evidence="4" key="1">
    <citation type="submission" date="2022-10" db="EMBL/GenBank/DDBJ databases">
        <title>Chitinophaga sp. nov., isolated from soil.</title>
        <authorList>
            <person name="Jeon C.O."/>
        </authorList>
    </citation>
    <scope>NUCLEOTIDE SEQUENCE</scope>
    <source>
        <strain evidence="4">R8</strain>
    </source>
</reference>
<comment type="similarity">
    <text evidence="1">Belongs to the glycosyl hydrolase 16 family.</text>
</comment>
<dbReference type="PANTHER" id="PTHR10963">
    <property type="entry name" value="GLYCOSYL HYDROLASE-RELATED"/>
    <property type="match status" value="1"/>
</dbReference>
<name>A0ABY6J6V5_9BACT</name>
<feature type="domain" description="GH16" evidence="3">
    <location>
        <begin position="17"/>
        <end position="258"/>
    </location>
</feature>
<dbReference type="GO" id="GO:0016787">
    <property type="term" value="F:hydrolase activity"/>
    <property type="evidence" value="ECO:0007669"/>
    <property type="project" value="UniProtKB-KW"/>
</dbReference>
<dbReference type="Proteomes" id="UP001162741">
    <property type="component" value="Chromosome"/>
</dbReference>
<dbReference type="RefSeq" id="WP_264283146.1">
    <property type="nucleotide sequence ID" value="NZ_CP107006.1"/>
</dbReference>
<keyword evidence="2" id="KW-0732">Signal</keyword>
<feature type="chain" id="PRO_5046526084" evidence="2">
    <location>
        <begin position="20"/>
        <end position="258"/>
    </location>
</feature>
<proteinExistence type="inferred from homology"/>
<dbReference type="CDD" id="cd08023">
    <property type="entry name" value="GH16_laminarinase_like"/>
    <property type="match status" value="1"/>
</dbReference>
<evidence type="ECO:0000256" key="2">
    <source>
        <dbReference type="SAM" id="SignalP"/>
    </source>
</evidence>
<dbReference type="Gene3D" id="2.60.120.200">
    <property type="match status" value="1"/>
</dbReference>
<evidence type="ECO:0000313" key="5">
    <source>
        <dbReference type="Proteomes" id="UP001162741"/>
    </source>
</evidence>
<keyword evidence="5" id="KW-1185">Reference proteome</keyword>
<sequence length="258" mass="29588">MKHLLLILPFCALAASVHAQQNTRKLIWSDEFNYTGLPDSTRWSYETGFIRNQEPQYYTANRLENARVENGHLRIEARKEEYKGAKYTAASIITKGKADFKYGRVEVRAKLPGGRGSWPAIWMLGANHGPVRWPDCGEIDIMEFLGKDSGTVYGTMHYKGDNGKHAQKGGSIKDVKPVEDYHIYAIEWNEQQIDVFYDDKVYFTFNISAESSAVQEIFHKRFYLLINLALGREGGWPGPVTDADLPFIYDIDYVRIYE</sequence>
<dbReference type="EMBL" id="CP107006">
    <property type="protein sequence ID" value="UYQ95404.1"/>
    <property type="molecule type" value="Genomic_DNA"/>
</dbReference>
<gene>
    <name evidence="4" type="ORF">MKQ68_09870</name>
</gene>
<dbReference type="PROSITE" id="PS51762">
    <property type="entry name" value="GH16_2"/>
    <property type="match status" value="1"/>
</dbReference>
<dbReference type="InterPro" id="IPR000757">
    <property type="entry name" value="Beta-glucanase-like"/>
</dbReference>
<accession>A0ABY6J6V5</accession>
<dbReference type="InterPro" id="IPR013320">
    <property type="entry name" value="ConA-like_dom_sf"/>
</dbReference>
<organism evidence="4 5">
    <name type="scientific">Chitinophaga horti</name>
    <dbReference type="NCBI Taxonomy" id="2920382"/>
    <lineage>
        <taxon>Bacteria</taxon>
        <taxon>Pseudomonadati</taxon>
        <taxon>Bacteroidota</taxon>
        <taxon>Chitinophagia</taxon>
        <taxon>Chitinophagales</taxon>
        <taxon>Chitinophagaceae</taxon>
        <taxon>Chitinophaga</taxon>
    </lineage>
</organism>
<dbReference type="PANTHER" id="PTHR10963:SF55">
    <property type="entry name" value="GLYCOSIDE HYDROLASE FAMILY 16 PROTEIN"/>
    <property type="match status" value="1"/>
</dbReference>
<feature type="signal peptide" evidence="2">
    <location>
        <begin position="1"/>
        <end position="19"/>
    </location>
</feature>
<protein>
    <submittedName>
        <fullName evidence="4">Glycoside hydrolase family 16 protein</fullName>
    </submittedName>
</protein>
<dbReference type="SUPFAM" id="SSF49899">
    <property type="entry name" value="Concanavalin A-like lectins/glucanases"/>
    <property type="match status" value="1"/>
</dbReference>
<evidence type="ECO:0000256" key="1">
    <source>
        <dbReference type="ARBA" id="ARBA00006865"/>
    </source>
</evidence>
<dbReference type="InterPro" id="IPR050546">
    <property type="entry name" value="Glycosyl_Hydrlase_16"/>
</dbReference>